<evidence type="ECO:0000259" key="10">
    <source>
        <dbReference type="PROSITE" id="PS50975"/>
    </source>
</evidence>
<dbReference type="InterPro" id="IPR011761">
    <property type="entry name" value="ATP-grasp"/>
</dbReference>
<dbReference type="InterPro" id="IPR000291">
    <property type="entry name" value="D-Ala_lig_Van_CS"/>
</dbReference>
<reference evidence="11" key="1">
    <citation type="submission" date="2018-05" db="EMBL/GenBank/DDBJ databases">
        <authorList>
            <person name="Lanie J.A."/>
            <person name="Ng W.-L."/>
            <person name="Kazmierczak K.M."/>
            <person name="Andrzejewski T.M."/>
            <person name="Davidsen T.M."/>
            <person name="Wayne K.J."/>
            <person name="Tettelin H."/>
            <person name="Glass J.I."/>
            <person name="Rusch D."/>
            <person name="Podicherti R."/>
            <person name="Tsui H.-C.T."/>
            <person name="Winkler M.E."/>
        </authorList>
    </citation>
    <scope>NUCLEOTIDE SEQUENCE</scope>
</reference>
<keyword evidence="4" id="KW-0436">Ligase</keyword>
<keyword evidence="3" id="KW-0963">Cytoplasm</keyword>
<keyword evidence="7" id="KW-0133">Cell shape</keyword>
<dbReference type="InterPro" id="IPR016185">
    <property type="entry name" value="PreATP-grasp_dom_sf"/>
</dbReference>
<dbReference type="NCBIfam" id="TIGR01205">
    <property type="entry name" value="D_ala_D_alaTIGR"/>
    <property type="match status" value="1"/>
</dbReference>
<organism evidence="11">
    <name type="scientific">marine metagenome</name>
    <dbReference type="NCBI Taxonomy" id="408172"/>
    <lineage>
        <taxon>unclassified sequences</taxon>
        <taxon>metagenomes</taxon>
        <taxon>ecological metagenomes</taxon>
    </lineage>
</organism>
<evidence type="ECO:0000256" key="1">
    <source>
        <dbReference type="ARBA" id="ARBA00004496"/>
    </source>
</evidence>
<dbReference type="GO" id="GO:0005737">
    <property type="term" value="C:cytoplasm"/>
    <property type="evidence" value="ECO:0007669"/>
    <property type="project" value="UniProtKB-SubCell"/>
</dbReference>
<evidence type="ECO:0000256" key="7">
    <source>
        <dbReference type="ARBA" id="ARBA00022960"/>
    </source>
</evidence>
<dbReference type="GO" id="GO:0009252">
    <property type="term" value="P:peptidoglycan biosynthetic process"/>
    <property type="evidence" value="ECO:0007669"/>
    <property type="project" value="UniProtKB-KW"/>
</dbReference>
<evidence type="ECO:0000313" key="11">
    <source>
        <dbReference type="EMBL" id="SVA16212.1"/>
    </source>
</evidence>
<dbReference type="SUPFAM" id="SSF52440">
    <property type="entry name" value="PreATP-grasp domain"/>
    <property type="match status" value="1"/>
</dbReference>
<dbReference type="InterPro" id="IPR011127">
    <property type="entry name" value="Dala_Dala_lig_N"/>
</dbReference>
<dbReference type="Gene3D" id="3.40.50.20">
    <property type="match status" value="1"/>
</dbReference>
<sequence>MKLFLEIFEEKKIGVLMGGLSSEREVSLSTGNSVVEAMIRKGLKVFPIDVDRNIANNLKGIDLAFNALHGTYGEDGCIQGLLEYLKIPYTGSGVTGSALAYDKLKTKEILNLHGIPTADYEVFYRNQNQHITRNLDLPVVVKPTNQGSSFGVSIVKKENQWIQALENAFNYSEEIIVEKFIAGKLLAIGMNGEQPMPIVHIRPKSGFYDYEAKYTSGKTEYICPAKLSKKETNKCKEVSKNVFKVLRGRGFPRVDIILDNENIPYVLEMNTVPGMTSTSLLPMAAHEIGMDFDDLVIEILKTAQLDHGVPS</sequence>
<dbReference type="SUPFAM" id="SSF56059">
    <property type="entry name" value="Glutathione synthetase ATP-binding domain-like"/>
    <property type="match status" value="1"/>
</dbReference>
<dbReference type="GO" id="GO:0071555">
    <property type="term" value="P:cell wall organization"/>
    <property type="evidence" value="ECO:0007669"/>
    <property type="project" value="UniProtKB-KW"/>
</dbReference>
<dbReference type="Gene3D" id="3.30.470.20">
    <property type="entry name" value="ATP-grasp fold, B domain"/>
    <property type="match status" value="1"/>
</dbReference>
<evidence type="ECO:0000256" key="6">
    <source>
        <dbReference type="ARBA" id="ARBA00022840"/>
    </source>
</evidence>
<feature type="domain" description="ATP-grasp" evidence="10">
    <location>
        <begin position="107"/>
        <end position="301"/>
    </location>
</feature>
<evidence type="ECO:0000256" key="2">
    <source>
        <dbReference type="ARBA" id="ARBA00010871"/>
    </source>
</evidence>
<evidence type="ECO:0000256" key="9">
    <source>
        <dbReference type="ARBA" id="ARBA00023316"/>
    </source>
</evidence>
<name>A0A381TJC2_9ZZZZ</name>
<dbReference type="GO" id="GO:0005524">
    <property type="term" value="F:ATP binding"/>
    <property type="evidence" value="ECO:0007669"/>
    <property type="project" value="UniProtKB-KW"/>
</dbReference>
<dbReference type="GO" id="GO:0008716">
    <property type="term" value="F:D-alanine-D-alanine ligase activity"/>
    <property type="evidence" value="ECO:0007669"/>
    <property type="project" value="InterPro"/>
</dbReference>
<dbReference type="EMBL" id="UINC01004698">
    <property type="protein sequence ID" value="SVA16212.1"/>
    <property type="molecule type" value="Genomic_DNA"/>
</dbReference>
<accession>A0A381TJC2</accession>
<gene>
    <name evidence="11" type="ORF">METZ01_LOCUS69066</name>
</gene>
<dbReference type="InterPro" id="IPR011095">
    <property type="entry name" value="Dala_Dala_lig_C"/>
</dbReference>
<dbReference type="Gene3D" id="3.30.1490.20">
    <property type="entry name" value="ATP-grasp fold, A domain"/>
    <property type="match status" value="1"/>
</dbReference>
<keyword evidence="6" id="KW-0067">ATP-binding</keyword>
<dbReference type="Pfam" id="PF07478">
    <property type="entry name" value="Dala_Dala_lig_C"/>
    <property type="match status" value="1"/>
</dbReference>
<evidence type="ECO:0000256" key="8">
    <source>
        <dbReference type="ARBA" id="ARBA00022984"/>
    </source>
</evidence>
<keyword evidence="8" id="KW-0573">Peptidoglycan synthesis</keyword>
<keyword evidence="5" id="KW-0547">Nucleotide-binding</keyword>
<dbReference type="InterPro" id="IPR005905">
    <property type="entry name" value="D_ala_D_ala"/>
</dbReference>
<dbReference type="PANTHER" id="PTHR23132:SF23">
    <property type="entry name" value="D-ALANINE--D-ALANINE LIGASE B"/>
    <property type="match status" value="1"/>
</dbReference>
<dbReference type="InterPro" id="IPR013815">
    <property type="entry name" value="ATP_grasp_subdomain_1"/>
</dbReference>
<keyword evidence="9" id="KW-0961">Cell wall biogenesis/degradation</keyword>
<dbReference type="NCBIfam" id="NF002378">
    <property type="entry name" value="PRK01372.1"/>
    <property type="match status" value="1"/>
</dbReference>
<dbReference type="PANTHER" id="PTHR23132">
    <property type="entry name" value="D-ALANINE--D-ALANINE LIGASE"/>
    <property type="match status" value="1"/>
</dbReference>
<comment type="similarity">
    <text evidence="2">Belongs to the D-alanine--D-alanine ligase family.</text>
</comment>
<dbReference type="Pfam" id="PF01820">
    <property type="entry name" value="Dala_Dala_lig_N"/>
    <property type="match status" value="1"/>
</dbReference>
<dbReference type="AlphaFoldDB" id="A0A381TJC2"/>
<evidence type="ECO:0000256" key="4">
    <source>
        <dbReference type="ARBA" id="ARBA00022598"/>
    </source>
</evidence>
<dbReference type="HAMAP" id="MF_00047">
    <property type="entry name" value="Dala_Dala_lig"/>
    <property type="match status" value="1"/>
</dbReference>
<dbReference type="PIRSF" id="PIRSF039102">
    <property type="entry name" value="Ddl/VanB"/>
    <property type="match status" value="1"/>
</dbReference>
<dbReference type="SMART" id="SM01209">
    <property type="entry name" value="GARS_A"/>
    <property type="match status" value="1"/>
</dbReference>
<evidence type="ECO:0000256" key="3">
    <source>
        <dbReference type="ARBA" id="ARBA00022490"/>
    </source>
</evidence>
<proteinExistence type="inferred from homology"/>
<comment type="subcellular location">
    <subcellularLocation>
        <location evidence="1">Cytoplasm</location>
    </subcellularLocation>
</comment>
<dbReference type="PROSITE" id="PS00843">
    <property type="entry name" value="DALA_DALA_LIGASE_1"/>
    <property type="match status" value="1"/>
</dbReference>
<protein>
    <recommendedName>
        <fullName evidence="10">ATP-grasp domain-containing protein</fullName>
    </recommendedName>
</protein>
<evidence type="ECO:0000256" key="5">
    <source>
        <dbReference type="ARBA" id="ARBA00022741"/>
    </source>
</evidence>
<dbReference type="PROSITE" id="PS50975">
    <property type="entry name" value="ATP_GRASP"/>
    <property type="match status" value="1"/>
</dbReference>
<dbReference type="GO" id="GO:0046872">
    <property type="term" value="F:metal ion binding"/>
    <property type="evidence" value="ECO:0007669"/>
    <property type="project" value="InterPro"/>
</dbReference>
<dbReference type="GO" id="GO:0008360">
    <property type="term" value="P:regulation of cell shape"/>
    <property type="evidence" value="ECO:0007669"/>
    <property type="project" value="UniProtKB-KW"/>
</dbReference>